<name>A0A1G9WLJ1_9FIRM</name>
<dbReference type="Pfam" id="PF02643">
    <property type="entry name" value="DUF192"/>
    <property type="match status" value="1"/>
</dbReference>
<protein>
    <recommendedName>
        <fullName evidence="3">DUF192 domain-containing protein</fullName>
    </recommendedName>
</protein>
<organism evidence="1 2">
    <name type="scientific">Megasphaera paucivorans</name>
    <dbReference type="NCBI Taxonomy" id="349095"/>
    <lineage>
        <taxon>Bacteria</taxon>
        <taxon>Bacillati</taxon>
        <taxon>Bacillota</taxon>
        <taxon>Negativicutes</taxon>
        <taxon>Veillonellales</taxon>
        <taxon>Veillonellaceae</taxon>
        <taxon>Megasphaera</taxon>
    </lineage>
</organism>
<dbReference type="PANTHER" id="PTHR37953">
    <property type="entry name" value="UPF0127 PROTEIN MJ1496"/>
    <property type="match status" value="1"/>
</dbReference>
<evidence type="ECO:0000313" key="2">
    <source>
        <dbReference type="Proteomes" id="UP000199309"/>
    </source>
</evidence>
<proteinExistence type="predicted"/>
<dbReference type="AlphaFoldDB" id="A0A1G9WLJ1"/>
<dbReference type="STRING" id="349095.SAMN05660299_01639"/>
<dbReference type="InterPro" id="IPR038695">
    <property type="entry name" value="Saro_0823-like_sf"/>
</dbReference>
<dbReference type="Gene3D" id="2.60.120.1140">
    <property type="entry name" value="Protein of unknown function DUF192"/>
    <property type="match status" value="1"/>
</dbReference>
<sequence length="113" mass="12903">MKKKYCIITNKKPAIELYVAGSFLERLRGLLGTKTLKAYTGLLLADCNAVHMFFMRYALDIVYVDADYRIVKIVSDLHPWQISGCCKAKHTIELPAGTVKTLEWRINQNLAIR</sequence>
<evidence type="ECO:0000313" key="1">
    <source>
        <dbReference type="EMBL" id="SDM85339.1"/>
    </source>
</evidence>
<dbReference type="EMBL" id="FNHQ01000015">
    <property type="protein sequence ID" value="SDM85339.1"/>
    <property type="molecule type" value="Genomic_DNA"/>
</dbReference>
<dbReference type="RefSeq" id="WP_091650434.1">
    <property type="nucleotide sequence ID" value="NZ_FNHQ01000015.1"/>
</dbReference>
<dbReference type="InterPro" id="IPR003795">
    <property type="entry name" value="DUF192"/>
</dbReference>
<dbReference type="OrthoDB" id="9813379at2"/>
<dbReference type="Proteomes" id="UP000199309">
    <property type="component" value="Unassembled WGS sequence"/>
</dbReference>
<reference evidence="1 2" key="1">
    <citation type="submission" date="2016-10" db="EMBL/GenBank/DDBJ databases">
        <authorList>
            <person name="de Groot N.N."/>
        </authorList>
    </citation>
    <scope>NUCLEOTIDE SEQUENCE [LARGE SCALE GENOMIC DNA]</scope>
    <source>
        <strain evidence="1 2">DSM 16981</strain>
    </source>
</reference>
<evidence type="ECO:0008006" key="3">
    <source>
        <dbReference type="Google" id="ProtNLM"/>
    </source>
</evidence>
<accession>A0A1G9WLJ1</accession>
<gene>
    <name evidence="1" type="ORF">SAMN05660299_01639</name>
</gene>
<dbReference type="PANTHER" id="PTHR37953:SF1">
    <property type="entry name" value="UPF0127 PROTEIN MJ1496"/>
    <property type="match status" value="1"/>
</dbReference>
<keyword evidence="2" id="KW-1185">Reference proteome</keyword>